<accession>A0A0B5EJB9</accession>
<feature type="domain" description="DUF317" evidence="1">
    <location>
        <begin position="55"/>
        <end position="122"/>
    </location>
</feature>
<evidence type="ECO:0000313" key="3">
    <source>
        <dbReference type="Proteomes" id="UP000031523"/>
    </source>
</evidence>
<keyword evidence="3" id="KW-1185">Reference proteome</keyword>
<evidence type="ECO:0000313" key="2">
    <source>
        <dbReference type="EMBL" id="AJE81594.1"/>
    </source>
</evidence>
<dbReference type="InterPro" id="IPR005523">
    <property type="entry name" value="DUF317_SPDY"/>
</dbReference>
<evidence type="ECO:0000259" key="1">
    <source>
        <dbReference type="Pfam" id="PF03771"/>
    </source>
</evidence>
<dbReference type="KEGG" id="sals:SLNWT_1218"/>
<sequence>MALDAAQPGFATTVAALRLRSWRLGTGQPMEVIDQFSDADFTHIVDDRADVHVSSRDVRFYLGYFPTGRPGGPDEDWVTPEGWVIAVTGTAKVPGYRIAFGTNTPAEIVAGVVASILSTSRPV</sequence>
<reference evidence="2 3" key="1">
    <citation type="submission" date="2015-01" db="EMBL/GenBank/DDBJ databases">
        <title>Enhanced salinomycin production by adjusting the supply of polyketide extender units in Streptomyce albus DSM 41398.</title>
        <authorList>
            <person name="Lu C."/>
        </authorList>
    </citation>
    <scope>NUCLEOTIDE SEQUENCE [LARGE SCALE GENOMIC DNA]</scope>
    <source>
        <strain evidence="3">ATCC 21838 / DSM 41398 / FERM P-419 / JCM 4703 / NBRC 107858</strain>
    </source>
</reference>
<gene>
    <name evidence="2" type="ORF">SLNWT_1218</name>
</gene>
<name>A0A0B5EJB9_STRA4</name>
<dbReference type="EMBL" id="CP010519">
    <property type="protein sequence ID" value="AJE81594.1"/>
    <property type="molecule type" value="Genomic_DNA"/>
</dbReference>
<dbReference type="AlphaFoldDB" id="A0A0B5EJB9"/>
<dbReference type="Proteomes" id="UP000031523">
    <property type="component" value="Chromosome"/>
</dbReference>
<organism evidence="2 3">
    <name type="scientific">Streptomyces albus (strain ATCC 21838 / DSM 41398 / FERM P-419 / JCM 4703 / NBRC 107858)</name>
    <dbReference type="NCBI Taxonomy" id="1081613"/>
    <lineage>
        <taxon>Bacteria</taxon>
        <taxon>Bacillati</taxon>
        <taxon>Actinomycetota</taxon>
        <taxon>Actinomycetes</taxon>
        <taxon>Kitasatosporales</taxon>
        <taxon>Streptomycetaceae</taxon>
        <taxon>Streptomyces</taxon>
    </lineage>
</organism>
<protein>
    <recommendedName>
        <fullName evidence="1">DUF317 domain-containing protein</fullName>
    </recommendedName>
</protein>
<proteinExistence type="predicted"/>
<dbReference type="Pfam" id="PF03771">
    <property type="entry name" value="SPDY"/>
    <property type="match status" value="1"/>
</dbReference>